<reference evidence="4 5" key="1">
    <citation type="submission" date="2016-07" db="EMBL/GenBank/DDBJ databases">
        <title>Pervasive Adenine N6-methylation of Active Genes in Fungi.</title>
        <authorList>
            <consortium name="DOE Joint Genome Institute"/>
            <person name="Mondo S.J."/>
            <person name="Dannebaum R.O."/>
            <person name="Kuo R.C."/>
            <person name="Labutti K."/>
            <person name="Haridas S."/>
            <person name="Kuo A."/>
            <person name="Salamov A."/>
            <person name="Ahrendt S.R."/>
            <person name="Lipzen A."/>
            <person name="Sullivan W."/>
            <person name="Andreopoulos W.B."/>
            <person name="Clum A."/>
            <person name="Lindquist E."/>
            <person name="Daum C."/>
            <person name="Ramamoorthy G.K."/>
            <person name="Gryganskyi A."/>
            <person name="Culley D."/>
            <person name="Magnuson J.K."/>
            <person name="James T.Y."/>
            <person name="O'Malley M.A."/>
            <person name="Stajich J.E."/>
            <person name="Spatafora J.W."/>
            <person name="Visel A."/>
            <person name="Grigoriev I.V."/>
        </authorList>
    </citation>
    <scope>NUCLEOTIDE SEQUENCE [LARGE SCALE GENOMIC DNA]</scope>
    <source>
        <strain evidence="4 5">NRRL 1336</strain>
    </source>
</reference>
<dbReference type="Proteomes" id="UP000193560">
    <property type="component" value="Unassembled WGS sequence"/>
</dbReference>
<dbReference type="AlphaFoldDB" id="A0A1X2HYK1"/>
<organism evidence="4 5">
    <name type="scientific">Absidia repens</name>
    <dbReference type="NCBI Taxonomy" id="90262"/>
    <lineage>
        <taxon>Eukaryota</taxon>
        <taxon>Fungi</taxon>
        <taxon>Fungi incertae sedis</taxon>
        <taxon>Mucoromycota</taxon>
        <taxon>Mucoromycotina</taxon>
        <taxon>Mucoromycetes</taxon>
        <taxon>Mucorales</taxon>
        <taxon>Cunninghamellaceae</taxon>
        <taxon>Absidia</taxon>
    </lineage>
</organism>
<dbReference type="EMBL" id="MCGE01000044">
    <property type="protein sequence ID" value="ORZ05374.1"/>
    <property type="molecule type" value="Genomic_DNA"/>
</dbReference>
<dbReference type="CDD" id="cd22191">
    <property type="entry name" value="DPBB_RlpA_EXP_N-like"/>
    <property type="match status" value="1"/>
</dbReference>
<dbReference type="SUPFAM" id="SSF50685">
    <property type="entry name" value="Barwin-like endoglucanases"/>
    <property type="match status" value="1"/>
</dbReference>
<dbReference type="InterPro" id="IPR001153">
    <property type="entry name" value="Barwin_dom"/>
</dbReference>
<evidence type="ECO:0000256" key="2">
    <source>
        <dbReference type="SAM" id="SignalP"/>
    </source>
</evidence>
<dbReference type="OrthoDB" id="623670at2759"/>
<name>A0A1X2HYK1_9FUNG</name>
<comment type="caution">
    <text evidence="4">The sequence shown here is derived from an EMBL/GenBank/DDBJ whole genome shotgun (WGS) entry which is preliminary data.</text>
</comment>
<evidence type="ECO:0000313" key="4">
    <source>
        <dbReference type="EMBL" id="ORZ05374.1"/>
    </source>
</evidence>
<dbReference type="PANTHER" id="PTHR31836:SF22">
    <property type="entry name" value="RLPA-LIKE PROTEIN DOUBLE-PSI BETA-BARREL DOMAIN-CONTAINING PROTEIN"/>
    <property type="match status" value="1"/>
</dbReference>
<keyword evidence="1 2" id="KW-0732">Signal</keyword>
<dbReference type="InterPro" id="IPR036908">
    <property type="entry name" value="RlpA-like_sf"/>
</dbReference>
<dbReference type="GO" id="GO:0050832">
    <property type="term" value="P:defense response to fungus"/>
    <property type="evidence" value="ECO:0007669"/>
    <property type="project" value="InterPro"/>
</dbReference>
<protein>
    <recommendedName>
        <fullName evidence="3">Barwin domain-containing protein</fullName>
    </recommendedName>
</protein>
<sequence length="162" mass="18238">MRSSYLSIVFFFVSFWTNTYAAATNMKRGLATMMSFDEENSPALTKRNRGTWYSGKGLQDAACYGRKGLPKFSARPSDMIGAMAMHDHEYCFECMHITNVKNHHSIVVKIVDKCEGCVVGEAIDLTPDAFKKLNPEGLEVGVLNIKWKVVECPESIKLRWSS</sequence>
<feature type="signal peptide" evidence="2">
    <location>
        <begin position="1"/>
        <end position="21"/>
    </location>
</feature>
<dbReference type="GO" id="GO:0042742">
    <property type="term" value="P:defense response to bacterium"/>
    <property type="evidence" value="ECO:0007669"/>
    <property type="project" value="InterPro"/>
</dbReference>
<dbReference type="Pfam" id="PF00967">
    <property type="entry name" value="Barwin"/>
    <property type="match status" value="1"/>
</dbReference>
<feature type="chain" id="PRO_5013118039" description="Barwin domain-containing protein" evidence="2">
    <location>
        <begin position="22"/>
        <end position="162"/>
    </location>
</feature>
<dbReference type="STRING" id="90262.A0A1X2HYK1"/>
<keyword evidence="5" id="KW-1185">Reference proteome</keyword>
<dbReference type="Gene3D" id="2.40.40.10">
    <property type="entry name" value="RlpA-like domain"/>
    <property type="match status" value="1"/>
</dbReference>
<accession>A0A1X2HYK1</accession>
<dbReference type="InterPro" id="IPR051477">
    <property type="entry name" value="Expansin_CellWall"/>
</dbReference>
<dbReference type="PANTHER" id="PTHR31836">
    <property type="match status" value="1"/>
</dbReference>
<gene>
    <name evidence="4" type="ORF">BCR42DRAFT_496657</name>
</gene>
<feature type="domain" description="Barwin" evidence="3">
    <location>
        <begin position="85"/>
        <end position="152"/>
    </location>
</feature>
<proteinExistence type="predicted"/>
<evidence type="ECO:0000313" key="5">
    <source>
        <dbReference type="Proteomes" id="UP000193560"/>
    </source>
</evidence>
<evidence type="ECO:0000256" key="1">
    <source>
        <dbReference type="ARBA" id="ARBA00022729"/>
    </source>
</evidence>
<evidence type="ECO:0000259" key="3">
    <source>
        <dbReference type="Pfam" id="PF00967"/>
    </source>
</evidence>